<evidence type="ECO:0000313" key="2">
    <source>
        <dbReference type="Proteomes" id="UP000295696"/>
    </source>
</evidence>
<dbReference type="EMBL" id="SLZU01000037">
    <property type="protein sequence ID" value="TCS52930.1"/>
    <property type="molecule type" value="Genomic_DNA"/>
</dbReference>
<gene>
    <name evidence="1" type="ORF">EDD52_1371</name>
</gene>
<accession>A0A4R3IR35</accession>
<sequence length="25" mass="2892">MLGPRQEAQAALFYEFSLEDHVPQD</sequence>
<evidence type="ECO:0000313" key="1">
    <source>
        <dbReference type="EMBL" id="TCS52930.1"/>
    </source>
</evidence>
<dbReference type="Proteomes" id="UP000295696">
    <property type="component" value="Unassembled WGS sequence"/>
</dbReference>
<organism evidence="1 2">
    <name type="scientific">Primorskyibacter sedentarius</name>
    <dbReference type="NCBI Taxonomy" id="745311"/>
    <lineage>
        <taxon>Bacteria</taxon>
        <taxon>Pseudomonadati</taxon>
        <taxon>Pseudomonadota</taxon>
        <taxon>Alphaproteobacteria</taxon>
        <taxon>Rhodobacterales</taxon>
        <taxon>Roseobacteraceae</taxon>
        <taxon>Primorskyibacter</taxon>
    </lineage>
</organism>
<comment type="caution">
    <text evidence="1">The sequence shown here is derived from an EMBL/GenBank/DDBJ whole genome shotgun (WGS) entry which is preliminary data.</text>
</comment>
<proteinExistence type="predicted"/>
<feature type="non-terminal residue" evidence="1">
    <location>
        <position position="25"/>
    </location>
</feature>
<name>A0A4R3IR35_9RHOB</name>
<protein>
    <submittedName>
        <fullName evidence="1">Uncharacterized protein</fullName>
    </submittedName>
</protein>
<dbReference type="AlphaFoldDB" id="A0A4R3IR35"/>
<reference evidence="1 2" key="1">
    <citation type="submission" date="2019-03" db="EMBL/GenBank/DDBJ databases">
        <title>Genomic Encyclopedia of Type Strains, Phase IV (KMG-IV): sequencing the most valuable type-strain genomes for metagenomic binning, comparative biology and taxonomic classification.</title>
        <authorList>
            <person name="Goeker M."/>
        </authorList>
    </citation>
    <scope>NUCLEOTIDE SEQUENCE [LARGE SCALE GENOMIC DNA]</scope>
    <source>
        <strain evidence="1 2">DSM 104836</strain>
    </source>
</reference>
<keyword evidence="2" id="KW-1185">Reference proteome</keyword>